<proteinExistence type="predicted"/>
<organism evidence="2">
    <name type="scientific">Petromyces alliaceus</name>
    <name type="common">Aspergillus alliaceus</name>
    <dbReference type="NCBI Taxonomy" id="209559"/>
    <lineage>
        <taxon>Eukaryota</taxon>
        <taxon>Fungi</taxon>
        <taxon>Dikarya</taxon>
        <taxon>Ascomycota</taxon>
        <taxon>Pezizomycotina</taxon>
        <taxon>Eurotiomycetes</taxon>
        <taxon>Eurotiomycetidae</taxon>
        <taxon>Eurotiales</taxon>
        <taxon>Aspergillaceae</taxon>
        <taxon>Aspergillus</taxon>
        <taxon>Aspergillus subgen. Circumdati</taxon>
    </lineage>
</organism>
<dbReference type="Proteomes" id="UP000326877">
    <property type="component" value="Unassembled WGS sequence"/>
</dbReference>
<evidence type="ECO:0008006" key="3">
    <source>
        <dbReference type="Google" id="ProtNLM"/>
    </source>
</evidence>
<dbReference type="AlphaFoldDB" id="A0A5N7CGK3"/>
<accession>A0A5N7CGK3</accession>
<gene>
    <name evidence="2" type="ORF">BDV23DRAFT_150302</name>
</gene>
<evidence type="ECO:0000313" key="2">
    <source>
        <dbReference type="EMBL" id="KAE8393009.1"/>
    </source>
</evidence>
<dbReference type="PANTHER" id="PTHR37540">
    <property type="entry name" value="TRANSCRIPTION FACTOR (ACR-2), PUTATIVE-RELATED-RELATED"/>
    <property type="match status" value="1"/>
</dbReference>
<feature type="compositionally biased region" description="Basic and acidic residues" evidence="1">
    <location>
        <begin position="41"/>
        <end position="51"/>
    </location>
</feature>
<feature type="region of interest" description="Disordered" evidence="1">
    <location>
        <begin position="1"/>
        <end position="91"/>
    </location>
</feature>
<dbReference type="PANTHER" id="PTHR37540:SF5">
    <property type="entry name" value="TRANSCRIPTION FACTOR DOMAIN-CONTAINING PROTEIN"/>
    <property type="match status" value="1"/>
</dbReference>
<protein>
    <recommendedName>
        <fullName evidence="3">Tachykinin family protein</fullName>
    </recommendedName>
</protein>
<dbReference type="InterPro" id="IPR021858">
    <property type="entry name" value="Fun_TF"/>
</dbReference>
<feature type="compositionally biased region" description="Polar residues" evidence="1">
    <location>
        <begin position="1"/>
        <end position="21"/>
    </location>
</feature>
<name>A0A5N7CGK3_PETAA</name>
<dbReference type="Pfam" id="PF11951">
    <property type="entry name" value="Fungal_trans_2"/>
    <property type="match status" value="1"/>
</dbReference>
<dbReference type="EMBL" id="ML735233">
    <property type="protein sequence ID" value="KAE8393009.1"/>
    <property type="molecule type" value="Genomic_DNA"/>
</dbReference>
<sequence>MSPRNENTSPQNTGRSPSHSSGVEDGGSRFAFVTEGTLAEARSHAMREHWRQRQRRKQKFEDRRSQRKILPQTSASPRDSKTKSDSASESVVEYHNTEDVYLLHQRSSTRIKTRQANYGNGNITGEGLGVPTQALTGLNHALASSRLDPFEMFPVQLTSKQHKLLHHWLITHATMMFEDVSIPSFNPMKDVWFPLDLSNAASFYGIMAHSAAHLAHLYAGMNPVRGTKSTDALRYKAEAVRILSTWMTDPEKSLSNDAFAAVLRLLTFERYWGTEEEWMVHRTGLQRMIEARGGIDKLHDNWRLELVVYLVSLMSRPSWFESSNNLSEISEQSFQNAAIAASVDTQKVRCLWLISFIQDMRTLMAFSSRLYIDGLASYPALYDAVLLLRSNFYLANKNPSNHSSFLASDYDRLTCLFSICITMQESMSRSPASTVSPAFDIYNDMALLDVALSASREVWNTSVYSLRAFLHHHFVAYHPDGVAKIDYVMKMTDVLGYLSLEARRGVEKCLLNMLCRARDGKEPLLTDDGWTPDSLLSSVRGQ</sequence>
<evidence type="ECO:0000256" key="1">
    <source>
        <dbReference type="SAM" id="MobiDB-lite"/>
    </source>
</evidence>
<reference evidence="2" key="1">
    <citation type="submission" date="2019-04" db="EMBL/GenBank/DDBJ databases">
        <title>Friends and foes A comparative genomics studyof 23 Aspergillus species from section Flavi.</title>
        <authorList>
            <consortium name="DOE Joint Genome Institute"/>
            <person name="Kjaerbolling I."/>
            <person name="Vesth T."/>
            <person name="Frisvad J.C."/>
            <person name="Nybo J.L."/>
            <person name="Theobald S."/>
            <person name="Kildgaard S."/>
            <person name="Isbrandt T."/>
            <person name="Kuo A."/>
            <person name="Sato A."/>
            <person name="Lyhne E.K."/>
            <person name="Kogle M.E."/>
            <person name="Wiebenga A."/>
            <person name="Kun R.S."/>
            <person name="Lubbers R.J."/>
            <person name="Makela M.R."/>
            <person name="Barry K."/>
            <person name="Chovatia M."/>
            <person name="Clum A."/>
            <person name="Daum C."/>
            <person name="Haridas S."/>
            <person name="He G."/>
            <person name="LaButti K."/>
            <person name="Lipzen A."/>
            <person name="Mondo S."/>
            <person name="Riley R."/>
            <person name="Salamov A."/>
            <person name="Simmons B.A."/>
            <person name="Magnuson J.K."/>
            <person name="Henrissat B."/>
            <person name="Mortensen U.H."/>
            <person name="Larsen T.O."/>
            <person name="Devries R.P."/>
            <person name="Grigoriev I.V."/>
            <person name="Machida M."/>
            <person name="Baker S.E."/>
            <person name="Andersen M.R."/>
        </authorList>
    </citation>
    <scope>NUCLEOTIDE SEQUENCE [LARGE SCALE GENOMIC DNA]</scope>
    <source>
        <strain evidence="2">IBT 14317</strain>
    </source>
</reference>
<dbReference type="OrthoDB" id="4159781at2759"/>